<accession>A0ABU1NFJ7</accession>
<dbReference type="InterPro" id="IPR013425">
    <property type="entry name" value="Autotrns_rpt"/>
</dbReference>
<dbReference type="SUPFAM" id="SSF103515">
    <property type="entry name" value="Autotransporter"/>
    <property type="match status" value="1"/>
</dbReference>
<dbReference type="Proteomes" id="UP001184230">
    <property type="component" value="Unassembled WGS sequence"/>
</dbReference>
<organism evidence="5 6">
    <name type="scientific">Variovorax soli</name>
    <dbReference type="NCBI Taxonomy" id="376815"/>
    <lineage>
        <taxon>Bacteria</taxon>
        <taxon>Pseudomonadati</taxon>
        <taxon>Pseudomonadota</taxon>
        <taxon>Betaproteobacteria</taxon>
        <taxon>Burkholderiales</taxon>
        <taxon>Comamonadaceae</taxon>
        <taxon>Variovorax</taxon>
    </lineage>
</organism>
<dbReference type="PANTHER" id="PTHR35037:SF3">
    <property type="entry name" value="C-TERMINAL REGION OF AIDA-LIKE PROTEIN"/>
    <property type="match status" value="1"/>
</dbReference>
<sequence length="1060" mass="106074">MNRVFRVVWNPALGLWTVASEWARGLGKSSAQAPAVALALLGLAGSAAADCSGPSGGTITCTSGTPQTFIVIGGYDATPGGTVDVQPNAVISTMDLPAISMGDNGTILLQRNATVQNDAAAGATGHYGTGANTIEFRSNTTLTIDQGARVLSNGTAYDAEAINAHGSGNLIVNNGEVRSQAGGAAIWLEPSTGSNTIVNGATGVIEYKGGAGNILGVLGTMAVDFTNQGSLIGALNFASGDDALHIHTGSSITGAIDGGGGNNLLTLDGTGTDTFAHSLSNFQSLVKRDTGTWTFANALPGSGITSIRVAAGTLILGADASSYSGSMTVDAAGALQTSAQFAPLAITDNGLVRFAQGNNASYAGLLSGTGGIEKTGAGRLTLTRDQAITGVTTISAGTLELGNGGTTGMVGGPIIDNAALVVNRSNAVAFAAPISGSGSVTQLGSGTTTFTADHVYTGGTTIAAGTLQLGDGGTSGSVVGDIVDNAVLVANRSNTLALAGAISGSGALRQVGSGTTVLSGANSYGGATTVSAGTLKAGAANAFSAASAHSVSAGATLDTAGFDQRVAALNNAGTVTLLSTRAGSTLTVTGAYVGQGGVLNLGTVLGGSNSLSDRLVLSGPGASASGNTTLRIANLGGLGALTTGNGIEVVSALNGATTTAQTSRDAFVLANGHVDAGAYEYRLHAADAQGAGENWYLRSTTTVQPPAAPAAPATPADPADPGIPSDPFTTVKLPLMLPIALPTYRAEVPLFAALPAQLRQGDLAMLGNLHRRIGDEDAPVQGSDPAPRRAWARAIYSDLNIRQDGIAQAQSRGHVSGLQAGTDLLASGNWRAGLYLGFLDGSADVNGNARGTFGRVGANDLRSRYLGAYATWMDNSGLYADAIIQGGSHRYTVRPDGNPSAAGKGDSFTASIETGQAFALTERWTVEPQAQLIYQRAHFDAVPLAGAMVRQDADAGWIGRLGVRLKGDFATGAGRLQPYARVNLYRAGAGADIAEFVGPAGSTRFASASGYSAAEVAGGFTLALTQAASLYGELGRVFALGGDARVKSSVQGSAGVKLRW</sequence>
<dbReference type="Gene3D" id="2.40.128.130">
    <property type="entry name" value="Autotransporter beta-domain"/>
    <property type="match status" value="1"/>
</dbReference>
<evidence type="ECO:0000256" key="1">
    <source>
        <dbReference type="ARBA" id="ARBA00022729"/>
    </source>
</evidence>
<dbReference type="InterPro" id="IPR012332">
    <property type="entry name" value="Autotransporter_pectin_lyase_C"/>
</dbReference>
<comment type="caution">
    <text evidence="5">The sequence shown here is derived from an EMBL/GenBank/DDBJ whole genome shotgun (WGS) entry which is preliminary data.</text>
</comment>
<dbReference type="SMART" id="SM00869">
    <property type="entry name" value="Autotransporter"/>
    <property type="match status" value="1"/>
</dbReference>
<dbReference type="InterPro" id="IPR005546">
    <property type="entry name" value="Autotransporte_beta"/>
</dbReference>
<dbReference type="CDD" id="cd01344">
    <property type="entry name" value="PL2_Passenger_AT"/>
    <property type="match status" value="1"/>
</dbReference>
<dbReference type="EMBL" id="JAVDRF010000005">
    <property type="protein sequence ID" value="MDR6537243.1"/>
    <property type="molecule type" value="Genomic_DNA"/>
</dbReference>
<feature type="region of interest" description="Disordered" evidence="3">
    <location>
        <begin position="704"/>
        <end position="725"/>
    </location>
</feature>
<dbReference type="PROSITE" id="PS51208">
    <property type="entry name" value="AUTOTRANSPORTER"/>
    <property type="match status" value="1"/>
</dbReference>
<dbReference type="InterPro" id="IPR011050">
    <property type="entry name" value="Pectin_lyase_fold/virulence"/>
</dbReference>
<name>A0ABU1NFJ7_9BURK</name>
<dbReference type="PANTHER" id="PTHR35037">
    <property type="entry name" value="C-TERMINAL REGION OF AIDA-LIKE PROTEIN"/>
    <property type="match status" value="1"/>
</dbReference>
<feature type="compositionally biased region" description="Low complexity" evidence="3">
    <location>
        <begin position="710"/>
        <end position="720"/>
    </location>
</feature>
<dbReference type="InterPro" id="IPR043990">
    <property type="entry name" value="AC_1"/>
</dbReference>
<dbReference type="NCBIfam" id="TIGR01414">
    <property type="entry name" value="autotrans_barl"/>
    <property type="match status" value="1"/>
</dbReference>
<protein>
    <submittedName>
        <fullName evidence="5">Outer membrane autotransporter protein</fullName>
    </submittedName>
</protein>
<keyword evidence="2" id="KW-0843">Virulence</keyword>
<keyword evidence="1" id="KW-0732">Signal</keyword>
<evidence type="ECO:0000313" key="5">
    <source>
        <dbReference type="EMBL" id="MDR6537243.1"/>
    </source>
</evidence>
<evidence type="ECO:0000256" key="2">
    <source>
        <dbReference type="ARBA" id="ARBA00023026"/>
    </source>
</evidence>
<dbReference type="NCBIfam" id="TIGR02601">
    <property type="entry name" value="autotrns_rpt"/>
    <property type="match status" value="3"/>
</dbReference>
<dbReference type="InterPro" id="IPR051551">
    <property type="entry name" value="Autotransporter_adhesion"/>
</dbReference>
<dbReference type="Pfam" id="PF13018">
    <property type="entry name" value="ESPR"/>
    <property type="match status" value="1"/>
</dbReference>
<reference evidence="5 6" key="1">
    <citation type="submission" date="2023-07" db="EMBL/GenBank/DDBJ databases">
        <title>Sorghum-associated microbial communities from plants grown in Nebraska, USA.</title>
        <authorList>
            <person name="Schachtman D."/>
        </authorList>
    </citation>
    <scope>NUCLEOTIDE SEQUENCE [LARGE SCALE GENOMIC DNA]</scope>
    <source>
        <strain evidence="5 6">DS1781</strain>
    </source>
</reference>
<feature type="domain" description="Autotransporter" evidence="4">
    <location>
        <begin position="783"/>
        <end position="1060"/>
    </location>
</feature>
<gene>
    <name evidence="5" type="ORF">J2739_003016</name>
</gene>
<dbReference type="Pfam" id="PF18883">
    <property type="entry name" value="AC_1"/>
    <property type="match status" value="1"/>
</dbReference>
<evidence type="ECO:0000259" key="4">
    <source>
        <dbReference type="PROSITE" id="PS51208"/>
    </source>
</evidence>
<evidence type="ECO:0000256" key="3">
    <source>
        <dbReference type="SAM" id="MobiDB-lite"/>
    </source>
</evidence>
<dbReference type="SUPFAM" id="SSF51126">
    <property type="entry name" value="Pectin lyase-like"/>
    <property type="match status" value="2"/>
</dbReference>
<dbReference type="InterPro" id="IPR024973">
    <property type="entry name" value="ESPR"/>
</dbReference>
<dbReference type="InterPro" id="IPR006315">
    <property type="entry name" value="OM_autotransptr_brl_dom"/>
</dbReference>
<dbReference type="Pfam" id="PF12951">
    <property type="entry name" value="PATR"/>
    <property type="match status" value="4"/>
</dbReference>
<keyword evidence="6" id="KW-1185">Reference proteome</keyword>
<dbReference type="Gene3D" id="2.160.20.20">
    <property type="match status" value="2"/>
</dbReference>
<dbReference type="RefSeq" id="WP_309902961.1">
    <property type="nucleotide sequence ID" value="NZ_JAVDRF010000005.1"/>
</dbReference>
<evidence type="ECO:0000313" key="6">
    <source>
        <dbReference type="Proteomes" id="UP001184230"/>
    </source>
</evidence>
<proteinExistence type="predicted"/>
<dbReference type="Pfam" id="PF03797">
    <property type="entry name" value="Autotransporter"/>
    <property type="match status" value="1"/>
</dbReference>
<dbReference type="InterPro" id="IPR036709">
    <property type="entry name" value="Autotransporte_beta_dom_sf"/>
</dbReference>